<keyword evidence="2" id="KW-1003">Cell membrane</keyword>
<dbReference type="Pfam" id="PF09924">
    <property type="entry name" value="LPG_synthase_C"/>
    <property type="match status" value="1"/>
</dbReference>
<dbReference type="GO" id="GO:0016755">
    <property type="term" value="F:aminoacyltransferase activity"/>
    <property type="evidence" value="ECO:0007669"/>
    <property type="project" value="TreeGrafter"/>
</dbReference>
<feature type="domain" description="Phosphatidylglycerol lysyltransferase C-terminal" evidence="6">
    <location>
        <begin position="34"/>
        <end position="328"/>
    </location>
</feature>
<reference evidence="7" key="2">
    <citation type="submission" date="2020-09" db="EMBL/GenBank/DDBJ databases">
        <authorList>
            <person name="Sun Q."/>
            <person name="Ohkuma M."/>
        </authorList>
    </citation>
    <scope>NUCLEOTIDE SEQUENCE</scope>
    <source>
        <strain evidence="7">JCM 3276</strain>
    </source>
</reference>
<evidence type="ECO:0000256" key="4">
    <source>
        <dbReference type="ARBA" id="ARBA00022989"/>
    </source>
</evidence>
<organism evidence="7 8">
    <name type="scientific">Actinokineospora fastidiosa</name>
    <dbReference type="NCBI Taxonomy" id="1816"/>
    <lineage>
        <taxon>Bacteria</taxon>
        <taxon>Bacillati</taxon>
        <taxon>Actinomycetota</taxon>
        <taxon>Actinomycetes</taxon>
        <taxon>Pseudonocardiales</taxon>
        <taxon>Pseudonocardiaceae</taxon>
        <taxon>Actinokineospora</taxon>
    </lineage>
</organism>
<keyword evidence="5" id="KW-0472">Membrane</keyword>
<dbReference type="Proteomes" id="UP000660680">
    <property type="component" value="Unassembled WGS sequence"/>
</dbReference>
<dbReference type="GO" id="GO:0055091">
    <property type="term" value="P:phospholipid homeostasis"/>
    <property type="evidence" value="ECO:0007669"/>
    <property type="project" value="TreeGrafter"/>
</dbReference>
<keyword evidence="4" id="KW-1133">Transmembrane helix</keyword>
<evidence type="ECO:0000313" key="7">
    <source>
        <dbReference type="EMBL" id="GGS24121.1"/>
    </source>
</evidence>
<comment type="subcellular location">
    <subcellularLocation>
        <location evidence="1">Cell membrane</location>
        <topology evidence="1">Multi-pass membrane protein</topology>
    </subcellularLocation>
</comment>
<proteinExistence type="predicted"/>
<dbReference type="InterPro" id="IPR051211">
    <property type="entry name" value="PG_lysyltransferase"/>
</dbReference>
<dbReference type="PANTHER" id="PTHR34697:SF2">
    <property type="entry name" value="PHOSPHATIDYLGLYCEROL LYSYLTRANSFERASE"/>
    <property type="match status" value="1"/>
</dbReference>
<dbReference type="GO" id="GO:0005886">
    <property type="term" value="C:plasma membrane"/>
    <property type="evidence" value="ECO:0007669"/>
    <property type="project" value="UniProtKB-SubCell"/>
</dbReference>
<dbReference type="AlphaFoldDB" id="A0A918LA09"/>
<dbReference type="PANTHER" id="PTHR34697">
    <property type="entry name" value="PHOSPHATIDYLGLYCEROL LYSYLTRANSFERASE"/>
    <property type="match status" value="1"/>
</dbReference>
<reference evidence="7" key="1">
    <citation type="journal article" date="2014" name="Int. J. Syst. Evol. Microbiol.">
        <title>Complete genome sequence of Corynebacterium casei LMG S-19264T (=DSM 44701T), isolated from a smear-ripened cheese.</title>
        <authorList>
            <consortium name="US DOE Joint Genome Institute (JGI-PGF)"/>
            <person name="Walter F."/>
            <person name="Albersmeier A."/>
            <person name="Kalinowski J."/>
            <person name="Ruckert C."/>
        </authorList>
    </citation>
    <scope>NUCLEOTIDE SEQUENCE</scope>
    <source>
        <strain evidence="7">JCM 3276</strain>
    </source>
</reference>
<comment type="caution">
    <text evidence="7">The sequence shown here is derived from an EMBL/GenBank/DDBJ whole genome shotgun (WGS) entry which is preliminary data.</text>
</comment>
<accession>A0A918LA09</accession>
<dbReference type="InterPro" id="IPR024320">
    <property type="entry name" value="LPG_synthase_C"/>
</dbReference>
<dbReference type="EMBL" id="BMRB01000001">
    <property type="protein sequence ID" value="GGS24121.1"/>
    <property type="molecule type" value="Genomic_DNA"/>
</dbReference>
<evidence type="ECO:0000256" key="1">
    <source>
        <dbReference type="ARBA" id="ARBA00004651"/>
    </source>
</evidence>
<keyword evidence="8" id="KW-1185">Reference proteome</keyword>
<protein>
    <recommendedName>
        <fullName evidence="6">Phosphatidylglycerol lysyltransferase C-terminal domain-containing protein</fullName>
    </recommendedName>
</protein>
<sequence>MAGLADEPQKGVPGVTSTVSRTEIPALDAIRAYTQAENPSAFLTLNAGTATFTSPGVPGAVAYRRAGNYLVQFGGVFAPPEDYDRLLAAFTDFARSQDCKVVSVQLQRHDAEIYARHGFTVNQIGASWAVSLPEFTLRGTRFMQLRNKISRAFRNGLVVEEVDATHYAGSITEIDRAWLGAKGDGAHQLEFLVGEIGGDGQPYRRLFVGSIEDKPVGYISYSPVYGTRHGWMHDLSRRIPETSPGLMEAINSVAIEQFRAEGVPWLHFGFTPFTGLDATQELPGFNRGYQWLMHALFAQGGDLYPAQSQLAYKQKWAPTLVIPEYIAFPDRASLHAFAHVFRACGAF</sequence>
<dbReference type="SUPFAM" id="SSF55729">
    <property type="entry name" value="Acyl-CoA N-acyltransferases (Nat)"/>
    <property type="match status" value="1"/>
</dbReference>
<evidence type="ECO:0000256" key="5">
    <source>
        <dbReference type="ARBA" id="ARBA00023136"/>
    </source>
</evidence>
<evidence type="ECO:0000256" key="2">
    <source>
        <dbReference type="ARBA" id="ARBA00022475"/>
    </source>
</evidence>
<keyword evidence="3" id="KW-0812">Transmembrane</keyword>
<name>A0A918LA09_9PSEU</name>
<evidence type="ECO:0000259" key="6">
    <source>
        <dbReference type="Pfam" id="PF09924"/>
    </source>
</evidence>
<evidence type="ECO:0000256" key="3">
    <source>
        <dbReference type="ARBA" id="ARBA00022692"/>
    </source>
</evidence>
<evidence type="ECO:0000313" key="8">
    <source>
        <dbReference type="Proteomes" id="UP000660680"/>
    </source>
</evidence>
<gene>
    <name evidence="7" type="ORF">GCM10010171_16600</name>
</gene>
<dbReference type="InterPro" id="IPR016181">
    <property type="entry name" value="Acyl_CoA_acyltransferase"/>
</dbReference>